<proteinExistence type="predicted"/>
<feature type="signal peptide" evidence="1">
    <location>
        <begin position="1"/>
        <end position="28"/>
    </location>
</feature>
<evidence type="ECO:0000313" key="2">
    <source>
        <dbReference type="EMBL" id="GIY04811.1"/>
    </source>
</evidence>
<dbReference type="Proteomes" id="UP001054837">
    <property type="component" value="Unassembled WGS sequence"/>
</dbReference>
<dbReference type="AlphaFoldDB" id="A0AAV4Q9Q4"/>
<dbReference type="EMBL" id="BPLQ01003982">
    <property type="protein sequence ID" value="GIY04811.1"/>
    <property type="molecule type" value="Genomic_DNA"/>
</dbReference>
<keyword evidence="3" id="KW-1185">Reference proteome</keyword>
<evidence type="ECO:0000313" key="3">
    <source>
        <dbReference type="Proteomes" id="UP001054837"/>
    </source>
</evidence>
<protein>
    <submittedName>
        <fullName evidence="2">Uncharacterized protein</fullName>
    </submittedName>
</protein>
<feature type="chain" id="PRO_5043439196" evidence="1">
    <location>
        <begin position="29"/>
        <end position="93"/>
    </location>
</feature>
<name>A0AAV4Q9Q4_9ARAC</name>
<reference evidence="2 3" key="1">
    <citation type="submission" date="2021-06" db="EMBL/GenBank/DDBJ databases">
        <title>Caerostris darwini draft genome.</title>
        <authorList>
            <person name="Kono N."/>
            <person name="Arakawa K."/>
        </authorList>
    </citation>
    <scope>NUCLEOTIDE SEQUENCE [LARGE SCALE GENOMIC DNA]</scope>
</reference>
<gene>
    <name evidence="2" type="ORF">CDAR_318491</name>
</gene>
<evidence type="ECO:0000256" key="1">
    <source>
        <dbReference type="SAM" id="SignalP"/>
    </source>
</evidence>
<organism evidence="2 3">
    <name type="scientific">Caerostris darwini</name>
    <dbReference type="NCBI Taxonomy" id="1538125"/>
    <lineage>
        <taxon>Eukaryota</taxon>
        <taxon>Metazoa</taxon>
        <taxon>Ecdysozoa</taxon>
        <taxon>Arthropoda</taxon>
        <taxon>Chelicerata</taxon>
        <taxon>Arachnida</taxon>
        <taxon>Araneae</taxon>
        <taxon>Araneomorphae</taxon>
        <taxon>Entelegynae</taxon>
        <taxon>Araneoidea</taxon>
        <taxon>Araneidae</taxon>
        <taxon>Caerostris</taxon>
    </lineage>
</organism>
<keyword evidence="1" id="KW-0732">Signal</keyword>
<sequence>MDTVSGILSQNGDMFFFFFLLLLRETHSAKDFTHKVVLCCWEAFLEIYVSEKKLEVSKQIRRRNSSQAVKAIVSKSLSASTCPSQDEMTLLDT</sequence>
<comment type="caution">
    <text evidence="2">The sequence shown here is derived from an EMBL/GenBank/DDBJ whole genome shotgun (WGS) entry which is preliminary data.</text>
</comment>
<accession>A0AAV4Q9Q4</accession>